<dbReference type="EMBL" id="MU853770">
    <property type="protein sequence ID" value="KAK3942918.1"/>
    <property type="molecule type" value="Genomic_DNA"/>
</dbReference>
<dbReference type="AlphaFoldDB" id="A0AAN6S7H9"/>
<dbReference type="PANTHER" id="PTHR13501">
    <property type="entry name" value="CHLOROPLAST 50S RIBOSOMAL PROTEIN L22-RELATED"/>
    <property type="match status" value="1"/>
</dbReference>
<dbReference type="InterPro" id="IPR036394">
    <property type="entry name" value="Ribosomal_uL22_sf"/>
</dbReference>
<dbReference type="GO" id="GO:0003735">
    <property type="term" value="F:structural constituent of ribosome"/>
    <property type="evidence" value="ECO:0007669"/>
    <property type="project" value="InterPro"/>
</dbReference>
<evidence type="ECO:0000256" key="1">
    <source>
        <dbReference type="ARBA" id="ARBA00009451"/>
    </source>
</evidence>
<proteinExistence type="inferred from homology"/>
<evidence type="ECO:0000256" key="5">
    <source>
        <dbReference type="SAM" id="MobiDB-lite"/>
    </source>
</evidence>
<accession>A0AAN6S7H9</accession>
<feature type="compositionally biased region" description="Low complexity" evidence="5">
    <location>
        <begin position="97"/>
        <end position="114"/>
    </location>
</feature>
<dbReference type="Proteomes" id="UP001303473">
    <property type="component" value="Unassembled WGS sequence"/>
</dbReference>
<organism evidence="6 7">
    <name type="scientific">Diplogelasinospora grovesii</name>
    <dbReference type="NCBI Taxonomy" id="303347"/>
    <lineage>
        <taxon>Eukaryota</taxon>
        <taxon>Fungi</taxon>
        <taxon>Dikarya</taxon>
        <taxon>Ascomycota</taxon>
        <taxon>Pezizomycotina</taxon>
        <taxon>Sordariomycetes</taxon>
        <taxon>Sordariomycetidae</taxon>
        <taxon>Sordariales</taxon>
        <taxon>Diplogelasinosporaceae</taxon>
        <taxon>Diplogelasinospora</taxon>
    </lineage>
</organism>
<dbReference type="CDD" id="cd00336">
    <property type="entry name" value="Ribosomal_L22"/>
    <property type="match status" value="1"/>
</dbReference>
<evidence type="ECO:0000313" key="7">
    <source>
        <dbReference type="Proteomes" id="UP001303473"/>
    </source>
</evidence>
<dbReference type="Gene3D" id="3.90.470.10">
    <property type="entry name" value="Ribosomal protein L22/L17"/>
    <property type="match status" value="1"/>
</dbReference>
<dbReference type="GO" id="GO:0015934">
    <property type="term" value="C:large ribosomal subunit"/>
    <property type="evidence" value="ECO:0007669"/>
    <property type="project" value="InterPro"/>
</dbReference>
<keyword evidence="3 4" id="KW-0687">Ribonucleoprotein</keyword>
<comment type="caution">
    <text evidence="6">The sequence shown here is derived from an EMBL/GenBank/DDBJ whole genome shotgun (WGS) entry which is preliminary data.</text>
</comment>
<dbReference type="GO" id="GO:0006412">
    <property type="term" value="P:translation"/>
    <property type="evidence" value="ECO:0007669"/>
    <property type="project" value="InterPro"/>
</dbReference>
<dbReference type="FunFam" id="3.90.470.10:FF:000017">
    <property type="entry name" value="54S ribosomal protein L22, mitochondrial"/>
    <property type="match status" value="1"/>
</dbReference>
<evidence type="ECO:0000256" key="3">
    <source>
        <dbReference type="ARBA" id="ARBA00023274"/>
    </source>
</evidence>
<gene>
    <name evidence="6" type="ORF">QBC46DRAFT_283138</name>
</gene>
<evidence type="ECO:0000256" key="2">
    <source>
        <dbReference type="ARBA" id="ARBA00022980"/>
    </source>
</evidence>
<keyword evidence="2 4" id="KW-0689">Ribosomal protein</keyword>
<sequence length="359" mass="40177">MSLNVPSRRLLKSASSTLSSPSANSLLLALQCLSLLPSSRHSFSSTPSQSWWGGKKNEDTGMKKEVTGSASSRKRLLDRLSATKLEGSSIFEDELKSAPTTTPTPSASTTPSAAQAKSRTTISGASLVKEHLARAVDPDPQSRARWQRKMVIRRITRGTDAFSKEPRSERIARTERQLLSKSPWLATSVKKLVHLARQVQGKTVEDALVQMKYSKKKMAKEVKVQLEEARDLAVTERGMGLGIGAKKEAAAGGKDSSEEVEIKIKTKDGKHLTIDDPTRMYVAEAWVNRGPWRGFGWDYRARGRVHKLHKPSTSISLVIKEEKTRIREHQEREVKKYKQGPWVHLPNRPVTAQRQFYSW</sequence>
<reference evidence="7" key="1">
    <citation type="journal article" date="2023" name="Mol. Phylogenet. Evol.">
        <title>Genome-scale phylogeny and comparative genomics of the fungal order Sordariales.</title>
        <authorList>
            <person name="Hensen N."/>
            <person name="Bonometti L."/>
            <person name="Westerberg I."/>
            <person name="Brannstrom I.O."/>
            <person name="Guillou S."/>
            <person name="Cros-Aarteil S."/>
            <person name="Calhoun S."/>
            <person name="Haridas S."/>
            <person name="Kuo A."/>
            <person name="Mondo S."/>
            <person name="Pangilinan J."/>
            <person name="Riley R."/>
            <person name="LaButti K."/>
            <person name="Andreopoulos B."/>
            <person name="Lipzen A."/>
            <person name="Chen C."/>
            <person name="Yan M."/>
            <person name="Daum C."/>
            <person name="Ng V."/>
            <person name="Clum A."/>
            <person name="Steindorff A."/>
            <person name="Ohm R.A."/>
            <person name="Martin F."/>
            <person name="Silar P."/>
            <person name="Natvig D.O."/>
            <person name="Lalanne C."/>
            <person name="Gautier V."/>
            <person name="Ament-Velasquez S.L."/>
            <person name="Kruys A."/>
            <person name="Hutchinson M.I."/>
            <person name="Powell A.J."/>
            <person name="Barry K."/>
            <person name="Miller A.N."/>
            <person name="Grigoriev I.V."/>
            <person name="Debuchy R."/>
            <person name="Gladieux P."/>
            <person name="Hiltunen Thoren M."/>
            <person name="Johannesson H."/>
        </authorList>
    </citation>
    <scope>NUCLEOTIDE SEQUENCE [LARGE SCALE GENOMIC DNA]</scope>
    <source>
        <strain evidence="7">CBS 340.73</strain>
    </source>
</reference>
<dbReference type="Pfam" id="PF00237">
    <property type="entry name" value="Ribosomal_L22"/>
    <property type="match status" value="2"/>
</dbReference>
<dbReference type="PANTHER" id="PTHR13501:SF10">
    <property type="entry name" value="LARGE RIBOSOMAL SUBUNIT PROTEIN UL22M"/>
    <property type="match status" value="1"/>
</dbReference>
<feature type="region of interest" description="Disordered" evidence="5">
    <location>
        <begin position="40"/>
        <end position="72"/>
    </location>
</feature>
<comment type="similarity">
    <text evidence="1 4">Belongs to the universal ribosomal protein uL22 family.</text>
</comment>
<protein>
    <submittedName>
        <fullName evidence="6">Ribosomal protein L22/L17</fullName>
    </submittedName>
</protein>
<keyword evidence="7" id="KW-1185">Reference proteome</keyword>
<evidence type="ECO:0000313" key="6">
    <source>
        <dbReference type="EMBL" id="KAK3942918.1"/>
    </source>
</evidence>
<dbReference type="InterPro" id="IPR047867">
    <property type="entry name" value="Ribosomal_uL22_bac/org-type"/>
</dbReference>
<dbReference type="SUPFAM" id="SSF54843">
    <property type="entry name" value="Ribosomal protein L22"/>
    <property type="match status" value="1"/>
</dbReference>
<feature type="compositionally biased region" description="Basic and acidic residues" evidence="5">
    <location>
        <begin position="55"/>
        <end position="66"/>
    </location>
</feature>
<dbReference type="InterPro" id="IPR001063">
    <property type="entry name" value="Ribosomal_uL22"/>
</dbReference>
<name>A0AAN6S7H9_9PEZI</name>
<evidence type="ECO:0000256" key="4">
    <source>
        <dbReference type="RuleBase" id="RU004005"/>
    </source>
</evidence>
<feature type="compositionally biased region" description="Low complexity" evidence="5">
    <location>
        <begin position="40"/>
        <end position="50"/>
    </location>
</feature>
<feature type="region of interest" description="Disordered" evidence="5">
    <location>
        <begin position="91"/>
        <end position="120"/>
    </location>
</feature>